<proteinExistence type="predicted"/>
<keyword evidence="2" id="KW-1185">Reference proteome</keyword>
<accession>A0A9N7V5P3</accession>
<dbReference type="AlphaFoldDB" id="A0A9N7V5P3"/>
<evidence type="ECO:0000313" key="2">
    <source>
        <dbReference type="Proteomes" id="UP001153269"/>
    </source>
</evidence>
<gene>
    <name evidence="1" type="ORF">PLEPLA_LOCUS31178</name>
</gene>
<dbReference type="EMBL" id="CADEAL010003112">
    <property type="protein sequence ID" value="CAB1443462.1"/>
    <property type="molecule type" value="Genomic_DNA"/>
</dbReference>
<comment type="caution">
    <text evidence="1">The sequence shown here is derived from an EMBL/GenBank/DDBJ whole genome shotgun (WGS) entry which is preliminary data.</text>
</comment>
<evidence type="ECO:0000313" key="1">
    <source>
        <dbReference type="EMBL" id="CAB1443462.1"/>
    </source>
</evidence>
<organism evidence="1 2">
    <name type="scientific">Pleuronectes platessa</name>
    <name type="common">European plaice</name>
    <dbReference type="NCBI Taxonomy" id="8262"/>
    <lineage>
        <taxon>Eukaryota</taxon>
        <taxon>Metazoa</taxon>
        <taxon>Chordata</taxon>
        <taxon>Craniata</taxon>
        <taxon>Vertebrata</taxon>
        <taxon>Euteleostomi</taxon>
        <taxon>Actinopterygii</taxon>
        <taxon>Neopterygii</taxon>
        <taxon>Teleostei</taxon>
        <taxon>Neoteleostei</taxon>
        <taxon>Acanthomorphata</taxon>
        <taxon>Carangaria</taxon>
        <taxon>Pleuronectiformes</taxon>
        <taxon>Pleuronectoidei</taxon>
        <taxon>Pleuronectidae</taxon>
        <taxon>Pleuronectes</taxon>
    </lineage>
</organism>
<reference evidence="1" key="1">
    <citation type="submission" date="2020-03" db="EMBL/GenBank/DDBJ databases">
        <authorList>
            <person name="Weist P."/>
        </authorList>
    </citation>
    <scope>NUCLEOTIDE SEQUENCE</scope>
</reference>
<dbReference type="Proteomes" id="UP001153269">
    <property type="component" value="Unassembled WGS sequence"/>
</dbReference>
<sequence>MTGSIGPQQRSLARFPTRSLSYTLKFLNCGPAVLYNGSGLCSSPARSHMNMRVPPRDMIQACQWFHTTMKTIRK</sequence>
<protein>
    <submittedName>
        <fullName evidence="1">Uncharacterized protein</fullName>
    </submittedName>
</protein>
<name>A0A9N7V5P3_PLEPL</name>